<comment type="similarity">
    <text evidence="1 2">Belongs to the OprB family.</text>
</comment>
<dbReference type="GO" id="GO:0016020">
    <property type="term" value="C:membrane"/>
    <property type="evidence" value="ECO:0007669"/>
    <property type="project" value="InterPro"/>
</dbReference>
<dbReference type="PANTHER" id="PTHR37944">
    <property type="entry name" value="PORIN B"/>
    <property type="match status" value="1"/>
</dbReference>
<evidence type="ECO:0000313" key="3">
    <source>
        <dbReference type="EMBL" id="RKH04203.1"/>
    </source>
</evidence>
<protein>
    <submittedName>
        <fullName evidence="3">Porin</fullName>
    </submittedName>
</protein>
<reference evidence="4" key="1">
    <citation type="submission" date="2018-09" db="EMBL/GenBank/DDBJ databases">
        <authorList>
            <person name="Livingstone P.G."/>
            <person name="Whitworth D.E."/>
        </authorList>
    </citation>
    <scope>NUCLEOTIDE SEQUENCE [LARGE SCALE GENOMIC DNA]</scope>
    <source>
        <strain evidence="4">CA043D</strain>
    </source>
</reference>
<evidence type="ECO:0000256" key="1">
    <source>
        <dbReference type="ARBA" id="ARBA00008769"/>
    </source>
</evidence>
<accession>A0A3A8K7S5</accession>
<evidence type="ECO:0000313" key="4">
    <source>
        <dbReference type="Proteomes" id="UP000268313"/>
    </source>
</evidence>
<dbReference type="InterPro" id="IPR007049">
    <property type="entry name" value="Carb-sel_porin_OprB"/>
</dbReference>
<dbReference type="Proteomes" id="UP000268313">
    <property type="component" value="Unassembled WGS sequence"/>
</dbReference>
<dbReference type="InterPro" id="IPR038673">
    <property type="entry name" value="OprB_sf"/>
</dbReference>
<dbReference type="Pfam" id="PF04966">
    <property type="entry name" value="OprB"/>
    <property type="match status" value="1"/>
</dbReference>
<dbReference type="Gene3D" id="2.40.160.180">
    <property type="entry name" value="Carbohydrate-selective porin OprB"/>
    <property type="match status" value="1"/>
</dbReference>
<keyword evidence="4" id="KW-1185">Reference proteome</keyword>
<dbReference type="GO" id="GO:0015288">
    <property type="term" value="F:porin activity"/>
    <property type="evidence" value="ECO:0007669"/>
    <property type="project" value="InterPro"/>
</dbReference>
<proteinExistence type="inferred from homology"/>
<dbReference type="GO" id="GO:0008643">
    <property type="term" value="P:carbohydrate transport"/>
    <property type="evidence" value="ECO:0007669"/>
    <property type="project" value="InterPro"/>
</dbReference>
<sequence length="425" mass="46773">MACEEAGAMRGRGWAAWVMAWALLCAGPAFAAETKMPPGLTGGWGGARGLLYELGVALQVRYVTELAFNARGGKGHALRQAGQLNVGLGLDMEKLVGLKGGTFQFSFTHRNGNNLNADMELGNLQLVQEVYGRGNVGRLTQLWYDQLFFDGRVHLKLGRVTVGEDTADFPCDFQNLSFCGAQPGNIVGNYWFNWPVSQWGTRLRVDLKKVAYVQLAAYEVNPRNLEEAFYLGRFNGATGVMLPLELGWNPKFRGDRLEGLYKVGVWYDTSNAPDVLLDGVEREGRYGLYFVARQQLTHVAGAENTAQGLNVFARLTYADRDTSTQDGQYTLGLGYTGVFGRADDDVGFALGATHSNGRYVTAQRLEQAQDPSTVVPRTEYLGELYYSLHATPWLVLRPNFQYIRPGGDEAARNIIVLGLKGALTL</sequence>
<feature type="chain" id="PRO_5017104781" evidence="2">
    <location>
        <begin position="32"/>
        <end position="425"/>
    </location>
</feature>
<keyword evidence="2" id="KW-0732">Signal</keyword>
<dbReference type="InterPro" id="IPR052932">
    <property type="entry name" value="OprB_Porin"/>
</dbReference>
<evidence type="ECO:0000256" key="2">
    <source>
        <dbReference type="RuleBase" id="RU363072"/>
    </source>
</evidence>
<feature type="signal peptide" evidence="2">
    <location>
        <begin position="1"/>
        <end position="31"/>
    </location>
</feature>
<gene>
    <name evidence="3" type="ORF">D7X32_11690</name>
</gene>
<organism evidence="3 4">
    <name type="scientific">Corallococcus carmarthensis</name>
    <dbReference type="NCBI Taxonomy" id="2316728"/>
    <lineage>
        <taxon>Bacteria</taxon>
        <taxon>Pseudomonadati</taxon>
        <taxon>Myxococcota</taxon>
        <taxon>Myxococcia</taxon>
        <taxon>Myxococcales</taxon>
        <taxon>Cystobacterineae</taxon>
        <taxon>Myxococcaceae</taxon>
        <taxon>Corallococcus</taxon>
    </lineage>
</organism>
<dbReference type="EMBL" id="RAWE01000031">
    <property type="protein sequence ID" value="RKH04203.1"/>
    <property type="molecule type" value="Genomic_DNA"/>
</dbReference>
<dbReference type="AlphaFoldDB" id="A0A3A8K7S5"/>
<dbReference type="PANTHER" id="PTHR37944:SF1">
    <property type="entry name" value="PORIN B"/>
    <property type="match status" value="1"/>
</dbReference>
<comment type="caution">
    <text evidence="3">The sequence shown here is derived from an EMBL/GenBank/DDBJ whole genome shotgun (WGS) entry which is preliminary data.</text>
</comment>
<name>A0A3A8K7S5_9BACT</name>